<protein>
    <submittedName>
        <fullName evidence="2">Phosphoheptose isomerase 1</fullName>
        <ecNumber evidence="2">5.3.1.-</ecNumber>
    </submittedName>
</protein>
<proteinExistence type="predicted"/>
<dbReference type="InterPro" id="IPR001347">
    <property type="entry name" value="SIS_dom"/>
</dbReference>
<organism evidence="2">
    <name type="scientific">uncultured Rubrobacteraceae bacterium</name>
    <dbReference type="NCBI Taxonomy" id="349277"/>
    <lineage>
        <taxon>Bacteria</taxon>
        <taxon>Bacillati</taxon>
        <taxon>Actinomycetota</taxon>
        <taxon>Rubrobacteria</taxon>
        <taxon>Rubrobacterales</taxon>
        <taxon>Rubrobacteraceae</taxon>
        <taxon>environmental samples</taxon>
    </lineage>
</organism>
<dbReference type="PROSITE" id="PS51464">
    <property type="entry name" value="SIS"/>
    <property type="match status" value="1"/>
</dbReference>
<dbReference type="PANTHER" id="PTHR30390:SF6">
    <property type="entry name" value="DNAA INITIATOR-ASSOCIATING PROTEIN DIAA"/>
    <property type="match status" value="1"/>
</dbReference>
<feature type="domain" description="SIS" evidence="1">
    <location>
        <begin position="48"/>
        <end position="141"/>
    </location>
</feature>
<evidence type="ECO:0000259" key="1">
    <source>
        <dbReference type="PROSITE" id="PS51464"/>
    </source>
</evidence>
<dbReference type="EMBL" id="CADCVK010000193">
    <property type="protein sequence ID" value="CAA9476376.1"/>
    <property type="molecule type" value="Genomic_DNA"/>
</dbReference>
<gene>
    <name evidence="2" type="ORF">AVDCRST_MAG12-1195</name>
</gene>
<keyword evidence="2" id="KW-0413">Isomerase</keyword>
<reference evidence="2" key="1">
    <citation type="submission" date="2020-02" db="EMBL/GenBank/DDBJ databases">
        <authorList>
            <person name="Meier V. D."/>
        </authorList>
    </citation>
    <scope>NUCLEOTIDE SEQUENCE</scope>
    <source>
        <strain evidence="2">AVDCRST_MAG12</strain>
    </source>
</reference>
<dbReference type="EC" id="5.3.1.-" evidence="2"/>
<dbReference type="InterPro" id="IPR046348">
    <property type="entry name" value="SIS_dom_sf"/>
</dbReference>
<feature type="non-terminal residue" evidence="2">
    <location>
        <position position="141"/>
    </location>
</feature>
<dbReference type="GO" id="GO:0016853">
    <property type="term" value="F:isomerase activity"/>
    <property type="evidence" value="ECO:0007669"/>
    <property type="project" value="UniProtKB-KW"/>
</dbReference>
<dbReference type="SUPFAM" id="SSF53697">
    <property type="entry name" value="SIS domain"/>
    <property type="match status" value="1"/>
</dbReference>
<accession>A0A6J4RME3</accession>
<dbReference type="PANTHER" id="PTHR30390">
    <property type="entry name" value="SEDOHEPTULOSE 7-PHOSPHATE ISOMERASE / DNAA INITIATOR-ASSOCIATING FACTOR FOR REPLICATION INITIATION"/>
    <property type="match status" value="1"/>
</dbReference>
<dbReference type="GO" id="GO:1901135">
    <property type="term" value="P:carbohydrate derivative metabolic process"/>
    <property type="evidence" value="ECO:0007669"/>
    <property type="project" value="InterPro"/>
</dbReference>
<dbReference type="AlphaFoldDB" id="A0A6J4RME3"/>
<dbReference type="GO" id="GO:0097367">
    <property type="term" value="F:carbohydrate derivative binding"/>
    <property type="evidence" value="ECO:0007669"/>
    <property type="project" value="InterPro"/>
</dbReference>
<name>A0A6J4RME3_9ACTN</name>
<evidence type="ECO:0000313" key="2">
    <source>
        <dbReference type="EMBL" id="CAA9476376.1"/>
    </source>
</evidence>
<dbReference type="Gene3D" id="3.40.50.10490">
    <property type="entry name" value="Glucose-6-phosphate isomerase like protein, domain 1"/>
    <property type="match status" value="1"/>
</dbReference>
<dbReference type="InterPro" id="IPR050099">
    <property type="entry name" value="SIS_GmhA/DiaA_subfam"/>
</dbReference>
<sequence>MALISASRRIDADALPARSRTGLLRRNAVFEAFFEAEAPRLAEACHEMSRRFLAGGRLLAFGNGSAATDAEHVSVEFVHPVIVGKRALPALDLGPDFERRLPVVLRPEDMVMGFAFPGADEAVERALRAARERGALTFALT</sequence>